<dbReference type="PANTHER" id="PTHR10949">
    <property type="entry name" value="LIPOYL SYNTHASE"/>
    <property type="match status" value="1"/>
</dbReference>
<evidence type="ECO:0000256" key="1">
    <source>
        <dbReference type="ARBA" id="ARBA00022485"/>
    </source>
</evidence>
<keyword evidence="5 8" id="KW-0408">Iron</keyword>
<keyword evidence="4 8" id="KW-0479">Metal-binding</keyword>
<comment type="caution">
    <text evidence="10">The sequence shown here is derived from an EMBL/GenBank/DDBJ whole genome shotgun (WGS) entry which is preliminary data.</text>
</comment>
<dbReference type="AlphaFoldDB" id="A0A350H8D6"/>
<protein>
    <recommendedName>
        <fullName evidence="8">Lipoyl synthase</fullName>
        <ecNumber evidence="8">2.8.1.8</ecNumber>
    </recommendedName>
    <alternativeName>
        <fullName evidence="8">Lip-syn</fullName>
        <shortName evidence="8">LS</shortName>
    </alternativeName>
    <alternativeName>
        <fullName evidence="8">Lipoate synthase</fullName>
    </alternativeName>
    <alternativeName>
        <fullName evidence="8">Lipoic acid synthase</fullName>
    </alternativeName>
    <alternativeName>
        <fullName evidence="8">Sulfur insertion protein LipA</fullName>
    </alternativeName>
</protein>
<feature type="binding site" evidence="8">
    <location>
        <position position="68"/>
    </location>
    <ligand>
        <name>[4Fe-4S] cluster</name>
        <dbReference type="ChEBI" id="CHEBI:49883"/>
        <label>2</label>
        <note>4Fe-4S-S-AdoMet</note>
    </ligand>
</feature>
<evidence type="ECO:0000259" key="9">
    <source>
        <dbReference type="PROSITE" id="PS51918"/>
    </source>
</evidence>
<dbReference type="Gene3D" id="3.20.20.70">
    <property type="entry name" value="Aldolase class I"/>
    <property type="match status" value="1"/>
</dbReference>
<name>A0A350H8D6_UNCW3</name>
<dbReference type="InterPro" id="IPR006638">
    <property type="entry name" value="Elp3/MiaA/NifB-like_rSAM"/>
</dbReference>
<comment type="function">
    <text evidence="8">Catalyzes the radical-mediated insertion of two sulfur atoms into the C-6 and C-8 positions of the octanoyl moiety bound to the lipoyl domains of lipoate-dependent enzymes, thereby converting the octanoylated domains into lipoylated derivatives.</text>
</comment>
<gene>
    <name evidence="8" type="primary">lipA</name>
    <name evidence="10" type="ORF">DCW38_01295</name>
</gene>
<comment type="subcellular location">
    <subcellularLocation>
        <location evidence="8">Cytoplasm</location>
    </subcellularLocation>
</comment>
<dbReference type="GO" id="GO:0005737">
    <property type="term" value="C:cytoplasm"/>
    <property type="evidence" value="ECO:0007669"/>
    <property type="project" value="UniProtKB-SubCell"/>
</dbReference>
<comment type="similarity">
    <text evidence="8">Belongs to the radical SAM superfamily. Lipoyl synthase family.</text>
</comment>
<dbReference type="InterPro" id="IPR007197">
    <property type="entry name" value="rSAM"/>
</dbReference>
<dbReference type="GO" id="GO:0046872">
    <property type="term" value="F:metal ion binding"/>
    <property type="evidence" value="ECO:0007669"/>
    <property type="project" value="UniProtKB-KW"/>
</dbReference>
<keyword evidence="1 8" id="KW-0004">4Fe-4S</keyword>
<feature type="binding site" evidence="8">
    <location>
        <position position="71"/>
    </location>
    <ligand>
        <name>[4Fe-4S] cluster</name>
        <dbReference type="ChEBI" id="CHEBI:49883"/>
        <label>2</label>
        <note>4Fe-4S-S-AdoMet</note>
    </ligand>
</feature>
<evidence type="ECO:0000313" key="10">
    <source>
        <dbReference type="EMBL" id="HAV91802.1"/>
    </source>
</evidence>
<dbReference type="InterPro" id="IPR003698">
    <property type="entry name" value="Lipoyl_synth"/>
</dbReference>
<feature type="binding site" evidence="8">
    <location>
        <position position="38"/>
    </location>
    <ligand>
        <name>[4Fe-4S] cluster</name>
        <dbReference type="ChEBI" id="CHEBI:49883"/>
        <label>1</label>
    </ligand>
</feature>
<dbReference type="EC" id="2.8.1.8" evidence="8"/>
<dbReference type="GO" id="GO:0016992">
    <property type="term" value="F:lipoate synthase activity"/>
    <property type="evidence" value="ECO:0007669"/>
    <property type="project" value="UniProtKB-UniRule"/>
</dbReference>
<dbReference type="InterPro" id="IPR058240">
    <property type="entry name" value="rSAM_sf"/>
</dbReference>
<dbReference type="HAMAP" id="MF_00206">
    <property type="entry name" value="Lipoyl_synth"/>
    <property type="match status" value="1"/>
</dbReference>
<proteinExistence type="inferred from homology"/>
<feature type="binding site" evidence="8">
    <location>
        <position position="275"/>
    </location>
    <ligand>
        <name>[4Fe-4S] cluster</name>
        <dbReference type="ChEBI" id="CHEBI:49883"/>
        <label>1</label>
    </ligand>
</feature>
<evidence type="ECO:0000313" key="11">
    <source>
        <dbReference type="Proteomes" id="UP000264062"/>
    </source>
</evidence>
<keyword evidence="8" id="KW-0963">Cytoplasm</keyword>
<comment type="catalytic activity">
    <reaction evidence="7 8">
        <text>[[Fe-S] cluster scaffold protein carrying a second [4Fe-4S](2+) cluster] + N(6)-octanoyl-L-lysyl-[protein] + 2 oxidized [2Fe-2S]-[ferredoxin] + 2 S-adenosyl-L-methionine + 4 H(+) = [[Fe-S] cluster scaffold protein] + N(6)-[(R)-dihydrolipoyl]-L-lysyl-[protein] + 4 Fe(3+) + 2 hydrogen sulfide + 2 5'-deoxyadenosine + 2 L-methionine + 2 reduced [2Fe-2S]-[ferredoxin]</text>
        <dbReference type="Rhea" id="RHEA:16585"/>
        <dbReference type="Rhea" id="RHEA-COMP:9928"/>
        <dbReference type="Rhea" id="RHEA-COMP:10000"/>
        <dbReference type="Rhea" id="RHEA-COMP:10001"/>
        <dbReference type="Rhea" id="RHEA-COMP:10475"/>
        <dbReference type="Rhea" id="RHEA-COMP:14568"/>
        <dbReference type="Rhea" id="RHEA-COMP:14569"/>
        <dbReference type="ChEBI" id="CHEBI:15378"/>
        <dbReference type="ChEBI" id="CHEBI:17319"/>
        <dbReference type="ChEBI" id="CHEBI:29034"/>
        <dbReference type="ChEBI" id="CHEBI:29919"/>
        <dbReference type="ChEBI" id="CHEBI:33722"/>
        <dbReference type="ChEBI" id="CHEBI:33737"/>
        <dbReference type="ChEBI" id="CHEBI:33738"/>
        <dbReference type="ChEBI" id="CHEBI:57844"/>
        <dbReference type="ChEBI" id="CHEBI:59789"/>
        <dbReference type="ChEBI" id="CHEBI:78809"/>
        <dbReference type="ChEBI" id="CHEBI:83100"/>
        <dbReference type="EC" id="2.8.1.8"/>
    </reaction>
</comment>
<evidence type="ECO:0000256" key="6">
    <source>
        <dbReference type="ARBA" id="ARBA00023014"/>
    </source>
</evidence>
<dbReference type="GO" id="GO:0009249">
    <property type="term" value="P:protein lipoylation"/>
    <property type="evidence" value="ECO:0007669"/>
    <property type="project" value="UniProtKB-UniRule"/>
</dbReference>
<evidence type="ECO:0000256" key="8">
    <source>
        <dbReference type="HAMAP-Rule" id="MF_00206"/>
    </source>
</evidence>
<feature type="binding site" evidence="8">
    <location>
        <position position="64"/>
    </location>
    <ligand>
        <name>[4Fe-4S] cluster</name>
        <dbReference type="ChEBI" id="CHEBI:49883"/>
        <label>2</label>
        <note>4Fe-4S-S-AdoMet</note>
    </ligand>
</feature>
<evidence type="ECO:0000256" key="2">
    <source>
        <dbReference type="ARBA" id="ARBA00022679"/>
    </source>
</evidence>
<dbReference type="NCBIfam" id="NF009544">
    <property type="entry name" value="PRK12928.1"/>
    <property type="match status" value="1"/>
</dbReference>
<comment type="cofactor">
    <cofactor evidence="8">
        <name>[4Fe-4S] cluster</name>
        <dbReference type="ChEBI" id="CHEBI:49883"/>
    </cofactor>
    <text evidence="8">Binds 2 [4Fe-4S] clusters per subunit. One cluster is coordinated with 3 cysteines and an exchangeable S-adenosyl-L-methionine.</text>
</comment>
<dbReference type="UniPathway" id="UPA00538">
    <property type="reaction ID" value="UER00593"/>
</dbReference>
<feature type="binding site" evidence="8">
    <location>
        <position position="49"/>
    </location>
    <ligand>
        <name>[4Fe-4S] cluster</name>
        <dbReference type="ChEBI" id="CHEBI:49883"/>
        <label>1</label>
    </ligand>
</feature>
<keyword evidence="3 8" id="KW-0949">S-adenosyl-L-methionine</keyword>
<feature type="binding site" evidence="8">
    <location>
        <position position="43"/>
    </location>
    <ligand>
        <name>[4Fe-4S] cluster</name>
        <dbReference type="ChEBI" id="CHEBI:49883"/>
        <label>1</label>
    </ligand>
</feature>
<reference evidence="10 11" key="1">
    <citation type="journal article" date="2018" name="Nat. Biotechnol.">
        <title>A standardized bacterial taxonomy based on genome phylogeny substantially revises the tree of life.</title>
        <authorList>
            <person name="Parks D.H."/>
            <person name="Chuvochina M."/>
            <person name="Waite D.W."/>
            <person name="Rinke C."/>
            <person name="Skarshewski A."/>
            <person name="Chaumeil P.A."/>
            <person name="Hugenholtz P."/>
        </authorList>
    </citation>
    <scope>NUCLEOTIDE SEQUENCE [LARGE SCALE GENOMIC DNA]</scope>
    <source>
        <strain evidence="10">UBA9956</strain>
    </source>
</reference>
<keyword evidence="6 8" id="KW-0411">Iron-sulfur</keyword>
<keyword evidence="2 8" id="KW-0808">Transferase</keyword>
<evidence type="ECO:0000256" key="5">
    <source>
        <dbReference type="ARBA" id="ARBA00023004"/>
    </source>
</evidence>
<dbReference type="PANTHER" id="PTHR10949:SF0">
    <property type="entry name" value="LIPOYL SYNTHASE, MITOCHONDRIAL"/>
    <property type="match status" value="1"/>
</dbReference>
<evidence type="ECO:0000256" key="7">
    <source>
        <dbReference type="ARBA" id="ARBA00047326"/>
    </source>
</evidence>
<dbReference type="NCBIfam" id="NF004019">
    <property type="entry name" value="PRK05481.1"/>
    <property type="match status" value="1"/>
</dbReference>
<evidence type="ECO:0000256" key="3">
    <source>
        <dbReference type="ARBA" id="ARBA00022691"/>
    </source>
</evidence>
<dbReference type="PROSITE" id="PS51918">
    <property type="entry name" value="RADICAL_SAM"/>
    <property type="match status" value="1"/>
</dbReference>
<sequence>MRSQIHLPEEYKNLLTSKRNLSEVGEMLSGKKHIHTVCSEAKCPNIGKCFKSGTATFLIMGSKCTRDCAFCAIDKNPTSPIDEDESDEVIDAVRKMNLKYVVITSVTRDDIEDGGAEYFNLLSSRIKNEFPGIMVETLVPDFRQNISNLKKIEKKNIDVFNHNLETVKELYPKVRSKADYGFSLSMLREAKSMGMTVKTGIMVGLGETEKEIGELFEDISDAGAEILTIGQYFMPTKNHYQVQKYYLSEEFDALKKMAEGIGIKNVVSGVFVRSSYNAYETYKGVKK</sequence>
<dbReference type="Pfam" id="PF04055">
    <property type="entry name" value="Radical_SAM"/>
    <property type="match status" value="1"/>
</dbReference>
<dbReference type="SUPFAM" id="SSF102114">
    <property type="entry name" value="Radical SAM enzymes"/>
    <property type="match status" value="1"/>
</dbReference>
<dbReference type="GO" id="GO:0051539">
    <property type="term" value="F:4 iron, 4 sulfur cluster binding"/>
    <property type="evidence" value="ECO:0007669"/>
    <property type="project" value="UniProtKB-UniRule"/>
</dbReference>
<dbReference type="InterPro" id="IPR013785">
    <property type="entry name" value="Aldolase_TIM"/>
</dbReference>
<dbReference type="CDD" id="cd01335">
    <property type="entry name" value="Radical_SAM"/>
    <property type="match status" value="1"/>
</dbReference>
<dbReference type="EMBL" id="DMZY01000041">
    <property type="protein sequence ID" value="HAV91802.1"/>
    <property type="molecule type" value="Genomic_DNA"/>
</dbReference>
<evidence type="ECO:0000256" key="4">
    <source>
        <dbReference type="ARBA" id="ARBA00022723"/>
    </source>
</evidence>
<dbReference type="SMART" id="SM00729">
    <property type="entry name" value="Elp3"/>
    <property type="match status" value="1"/>
</dbReference>
<feature type="domain" description="Radical SAM core" evidence="9">
    <location>
        <begin position="50"/>
        <end position="264"/>
    </location>
</feature>
<dbReference type="SFLD" id="SFLDS00029">
    <property type="entry name" value="Radical_SAM"/>
    <property type="match status" value="1"/>
</dbReference>
<dbReference type="Proteomes" id="UP000264062">
    <property type="component" value="Unassembled WGS sequence"/>
</dbReference>
<comment type="pathway">
    <text evidence="8">Protein modification; protein lipoylation via endogenous pathway; protein N(6)-(lipoyl)lysine from octanoyl-[acyl-carrier-protein]: step 2/2.</text>
</comment>
<accession>A0A350H8D6</accession>
<organism evidence="10 11">
    <name type="scientific">candidate division WOR-3 bacterium</name>
    <dbReference type="NCBI Taxonomy" id="2052148"/>
    <lineage>
        <taxon>Bacteria</taxon>
        <taxon>Bacteria division WOR-3</taxon>
    </lineage>
</organism>